<feature type="region of interest" description="Disordered" evidence="1">
    <location>
        <begin position="1"/>
        <end position="70"/>
    </location>
</feature>
<feature type="compositionally biased region" description="Basic residues" evidence="1">
    <location>
        <begin position="1404"/>
        <end position="1416"/>
    </location>
</feature>
<evidence type="ECO:0008006" key="3">
    <source>
        <dbReference type="Google" id="ProtNLM"/>
    </source>
</evidence>
<dbReference type="InterPro" id="IPR011049">
    <property type="entry name" value="Serralysin-like_metalloprot_C"/>
</dbReference>
<feature type="compositionally biased region" description="Low complexity" evidence="1">
    <location>
        <begin position="890"/>
        <end position="920"/>
    </location>
</feature>
<feature type="compositionally biased region" description="Polar residues" evidence="1">
    <location>
        <begin position="703"/>
        <end position="729"/>
    </location>
</feature>
<feature type="compositionally biased region" description="Basic and acidic residues" evidence="1">
    <location>
        <begin position="730"/>
        <end position="743"/>
    </location>
</feature>
<accession>A0A368SDV1</accession>
<reference evidence="2" key="1">
    <citation type="journal article" date="2012" name="Nat. Biotechnol.">
        <title>Reference genome sequence of the model plant Setaria.</title>
        <authorList>
            <person name="Bennetzen J.L."/>
            <person name="Schmutz J."/>
            <person name="Wang H."/>
            <person name="Percifield R."/>
            <person name="Hawkins J."/>
            <person name="Pontaroli A.C."/>
            <person name="Estep M."/>
            <person name="Feng L."/>
            <person name="Vaughn J.N."/>
            <person name="Grimwood J."/>
            <person name="Jenkins J."/>
            <person name="Barry K."/>
            <person name="Lindquist E."/>
            <person name="Hellsten U."/>
            <person name="Deshpande S."/>
            <person name="Wang X."/>
            <person name="Wu X."/>
            <person name="Mitros T."/>
            <person name="Triplett J."/>
            <person name="Yang X."/>
            <person name="Ye C.Y."/>
            <person name="Mauro-Herrera M."/>
            <person name="Wang L."/>
            <person name="Li P."/>
            <person name="Sharma M."/>
            <person name="Sharma R."/>
            <person name="Ronald P.C."/>
            <person name="Panaud O."/>
            <person name="Kellogg E.A."/>
            <person name="Brutnell T.P."/>
            <person name="Doust A.N."/>
            <person name="Tuskan G.A."/>
            <person name="Rokhsar D."/>
            <person name="Devos K.M."/>
        </authorList>
    </citation>
    <scope>NUCLEOTIDE SEQUENCE [LARGE SCALE GENOMIC DNA]</scope>
    <source>
        <strain evidence="2">Yugu1</strain>
    </source>
</reference>
<feature type="compositionally biased region" description="Polar residues" evidence="1">
    <location>
        <begin position="1289"/>
        <end position="1304"/>
    </location>
</feature>
<feature type="region of interest" description="Disordered" evidence="1">
    <location>
        <begin position="703"/>
        <end position="743"/>
    </location>
</feature>
<sequence>MYPSPYGGSGAGAGGKIRRRPPTRAASTPYERPPAAAAAHRLAAAAAAASASSGPGGEGGGGTGSGGWVSRLVDPASRLIAGGAARLFGSVFRKRLAPPPAPSSPPGRNNDPTQDLPDSTNVDSPPLPEGGMDNGKNIAATSDDKALSEVEHLLMRKTFTRVEFDRLTDLLRARTIEPDPPTSIVSREEKNEDIRIDGIGGSTSHQMAADKSPTVKVHSHGTSSPAELAKQYMSSRYSREPQSSNLRSRLFLENKGEASNTAYDRRFGPPIVQAPIEFGNENPGLPVNGYVTSGLRGRSAIYRMSRSPYFKAPSSSEVNRSSLSQRAQSLHVGGRQVLKRRGGDLENEVGSIGPIRRIRQKSNMMSPFRDAHSVPRGNLLTSRTSDSDFIEDSTSIQESPSSERLLLGTSQSVRPLGSHNNGDGKPSDSAPPIPAQSNKMAEKIFEQLNIIAPSPKEKQSGQQSVTGNASNSMSKKPILQDAGPSSMYDPSSSLKFQDLDGANGPLDPDLNGSLLKKDKLNMIKDGPSKVALSDKSTFLGNSVSASTSRKPSFKMAVIEDLPEFDDDLEVPIPSKSPSSKIEIETTGQRSESIRKEQKVEQNILEQKVESNLMKKNIVGSPVSEQPVASLSKTVSSSGGLLSSNDPGKAVPKASVDKNAGFAFLNAPPGTRPASVSAMPLAPVNDDKQTGASNFIFGLKQSNTSDLETPNVKNNSTLGQSVTKLTTSDNSSEKGDKTEKAEDVIKSSDKVLPSAASTTQNVPVHFASAASTSASLSNGFPHSSSPKLATVPPTDKPSVGSAASTLFAVSSSSPAISSSSSPAFTGFNFSSSASVGLSSAKSDGTTAGVKPASTLSFGIGGATDDAKSTAPDSASMPPSKLTSPISSYPITSAPTSSPVVASSDAAGSATAAPSNTSTAPGVQAASTASFTFPSSGNSLFGFNSPAQPTGLSTSSAAGSTSQPSAASTFFGSKPTQSEGTIQQPSQSPKPQFGSPFPSVTPGVGASSSGSGTLSFGIGASSTGSGTMSFGVGASSSTPGTSSAFGAAAPSSGPGIFSFGAGTSSSGSGTVSFGVGAASSGPGTVSFGAGTASSGPGAVSFGAGTSSSGSGTVPFGVGAASSGPGTVSFGAGTASSGPGTVSFGAGAASSGPGTVSFGAGASSSGPGTVSFGATTSTSGSGFGNSPFGTGATFANPFSSSSGTGFTFSSASSSAGASAVASTSVFASTSTASSASTFSNPFGSSSSPPSTFTFGQSASSSGGFAFGAQPAPTFSSQPSVFSFTSANTGINSSTPQPAFGMANTNTAFGMGSPGNDQMNEDSMADDTNQAAPAPAPVFGSPFGQQNSTPAAPVFGAPAVQPGGAFQFGGQQQAAQQNPSFPAAGSLEFQGGNFSLGSGGGGGDKSNRRMIKVKRAPKKR</sequence>
<feature type="compositionally biased region" description="Low complexity" evidence="1">
    <location>
        <begin position="1357"/>
        <end position="1380"/>
    </location>
</feature>
<feature type="compositionally biased region" description="Low complexity" evidence="1">
    <location>
        <begin position="23"/>
        <end position="53"/>
    </location>
</feature>
<dbReference type="SUPFAM" id="SSF101967">
    <property type="entry name" value="Adhesin YadA, collagen-binding domain"/>
    <property type="match status" value="1"/>
</dbReference>
<feature type="compositionally biased region" description="Gly residues" evidence="1">
    <location>
        <begin position="54"/>
        <end position="67"/>
    </location>
</feature>
<feature type="region of interest" description="Disordered" evidence="1">
    <location>
        <begin position="361"/>
        <end position="435"/>
    </location>
</feature>
<proteinExistence type="predicted"/>
<evidence type="ECO:0000256" key="1">
    <source>
        <dbReference type="SAM" id="MobiDB-lite"/>
    </source>
</evidence>
<feature type="compositionally biased region" description="Polar residues" evidence="1">
    <location>
        <begin position="460"/>
        <end position="474"/>
    </location>
</feature>
<feature type="compositionally biased region" description="Polar residues" evidence="1">
    <location>
        <begin position="777"/>
        <end position="786"/>
    </location>
</feature>
<feature type="compositionally biased region" description="Polar residues" evidence="1">
    <location>
        <begin position="392"/>
        <end position="421"/>
    </location>
</feature>
<feature type="compositionally biased region" description="Polar residues" evidence="1">
    <location>
        <begin position="110"/>
        <end position="123"/>
    </location>
</feature>
<gene>
    <name evidence="2" type="ORF">SETIT_9G062800v2</name>
</gene>
<name>A0A368SDV1_SETIT</name>
<evidence type="ECO:0000313" key="2">
    <source>
        <dbReference type="EMBL" id="RCV40541.1"/>
    </source>
</evidence>
<feature type="region of interest" description="Disordered" evidence="1">
    <location>
        <begin position="863"/>
        <end position="920"/>
    </location>
</feature>
<feature type="region of interest" description="Disordered" evidence="1">
    <location>
        <begin position="1289"/>
        <end position="1416"/>
    </location>
</feature>
<protein>
    <recommendedName>
        <fullName evidence="3">Nuclear pore complex protein NUP1</fullName>
    </recommendedName>
</protein>
<dbReference type="EMBL" id="CM003536">
    <property type="protein sequence ID" value="RCV40541.1"/>
    <property type="molecule type" value="Genomic_DNA"/>
</dbReference>
<feature type="region of interest" description="Disordered" evidence="1">
    <location>
        <begin position="623"/>
        <end position="653"/>
    </location>
</feature>
<reference evidence="2" key="2">
    <citation type="submission" date="2015-07" db="EMBL/GenBank/DDBJ databases">
        <authorList>
            <person name="Noorani M."/>
        </authorList>
    </citation>
    <scope>NUCLEOTIDE SEQUENCE</scope>
    <source>
        <strain evidence="2">Yugu1</strain>
    </source>
</reference>
<feature type="region of interest" description="Disordered" evidence="1">
    <location>
        <begin position="774"/>
        <end position="795"/>
    </location>
</feature>
<feature type="compositionally biased region" description="Low complexity" evidence="1">
    <location>
        <begin position="947"/>
        <end position="967"/>
    </location>
</feature>
<feature type="region of interest" description="Disordered" evidence="1">
    <location>
        <begin position="452"/>
        <end position="505"/>
    </location>
</feature>
<dbReference type="PANTHER" id="PTHR33416">
    <property type="entry name" value="NUCLEAR PORE COMPLEX PROTEIN NUP1"/>
    <property type="match status" value="1"/>
</dbReference>
<dbReference type="PANTHER" id="PTHR33416:SF20">
    <property type="entry name" value="NUCLEAR PORE COMPLEX PROTEIN NUP1"/>
    <property type="match status" value="1"/>
</dbReference>
<dbReference type="Gene3D" id="2.150.10.10">
    <property type="entry name" value="Serralysin-like metalloprotease, C-terminal"/>
    <property type="match status" value="1"/>
</dbReference>
<dbReference type="OrthoDB" id="778586at2759"/>
<feature type="region of interest" description="Disordered" evidence="1">
    <location>
        <begin position="940"/>
        <end position="1006"/>
    </location>
</feature>
<feature type="region of interest" description="Disordered" evidence="1">
    <location>
        <begin position="567"/>
        <end position="595"/>
    </location>
</feature>
<feature type="compositionally biased region" description="Polar residues" evidence="1">
    <location>
        <begin position="623"/>
        <end position="645"/>
    </location>
</feature>
<organism evidence="2">
    <name type="scientific">Setaria italica</name>
    <name type="common">Foxtail millet</name>
    <name type="synonym">Panicum italicum</name>
    <dbReference type="NCBI Taxonomy" id="4555"/>
    <lineage>
        <taxon>Eukaryota</taxon>
        <taxon>Viridiplantae</taxon>
        <taxon>Streptophyta</taxon>
        <taxon>Embryophyta</taxon>
        <taxon>Tracheophyta</taxon>
        <taxon>Spermatophyta</taxon>
        <taxon>Magnoliopsida</taxon>
        <taxon>Liliopsida</taxon>
        <taxon>Poales</taxon>
        <taxon>Poaceae</taxon>
        <taxon>PACMAD clade</taxon>
        <taxon>Panicoideae</taxon>
        <taxon>Panicodae</taxon>
        <taxon>Paniceae</taxon>
        <taxon>Cenchrinae</taxon>
        <taxon>Setaria</taxon>
    </lineage>
</organism>
<feature type="region of interest" description="Disordered" evidence="1">
    <location>
        <begin position="95"/>
        <end position="143"/>
    </location>
</feature>
<dbReference type="STRING" id="4555.A0A368SDV1"/>
<feature type="compositionally biased region" description="Polar residues" evidence="1">
    <location>
        <begin position="968"/>
        <end position="988"/>
    </location>
</feature>
<feature type="compositionally biased region" description="Low complexity" evidence="1">
    <location>
        <begin position="571"/>
        <end position="580"/>
    </location>
</feature>
<feature type="compositionally biased region" description="Polar residues" evidence="1">
    <location>
        <begin position="879"/>
        <end position="889"/>
    </location>
</feature>